<name>I0LBU4_9ACTN</name>
<gene>
    <name evidence="2" type="ORF">MILUP08_46186</name>
</gene>
<feature type="region of interest" description="Disordered" evidence="1">
    <location>
        <begin position="87"/>
        <end position="111"/>
    </location>
</feature>
<keyword evidence="3" id="KW-1185">Reference proteome</keyword>
<evidence type="ECO:0000313" key="2">
    <source>
        <dbReference type="EMBL" id="CCH21291.1"/>
    </source>
</evidence>
<protein>
    <submittedName>
        <fullName evidence="2">Uncharacterized protein</fullName>
    </submittedName>
</protein>
<accession>I0LBU4</accession>
<organism evidence="2 3">
    <name type="scientific">Micromonospora lupini str. Lupac 08</name>
    <dbReference type="NCBI Taxonomy" id="1150864"/>
    <lineage>
        <taxon>Bacteria</taxon>
        <taxon>Bacillati</taxon>
        <taxon>Actinomycetota</taxon>
        <taxon>Actinomycetes</taxon>
        <taxon>Micromonosporales</taxon>
        <taxon>Micromonosporaceae</taxon>
        <taxon>Micromonospora</taxon>
    </lineage>
</organism>
<reference evidence="3" key="1">
    <citation type="journal article" date="2012" name="J. Bacteriol.">
        <title>Genome Sequence of Micromonospora lupini Lupac 08, Isolated from Root Nodules of Lupinus angustifolius.</title>
        <authorList>
            <person name="Alonso-Vega P."/>
            <person name="Normand P."/>
            <person name="Bacigalupe R."/>
            <person name="Pujic P."/>
            <person name="Lajus A."/>
            <person name="Vallenet D."/>
            <person name="Carro L."/>
            <person name="Coll P."/>
            <person name="Trujillo M.E."/>
        </authorList>
    </citation>
    <scope>NUCLEOTIDE SEQUENCE [LARGE SCALE GENOMIC DNA]</scope>
    <source>
        <strain evidence="3">Lupac 08</strain>
    </source>
</reference>
<dbReference type="STRING" id="1150864.MILUP08_46186"/>
<dbReference type="Proteomes" id="UP000003448">
    <property type="component" value="Unassembled WGS sequence"/>
</dbReference>
<sequence length="133" mass="14875">MDVREALVNVCRPRRHPSMDLMTTVDTLANHQASHKPERRIGVSICPFASEIVMHRDVERCPRNHPFVAERDRSGGVVRLDAGARVRRCRSGPPGRARPRQNGDVFPARISRPRSGGLPFVQVKAVEPVKGVR</sequence>
<evidence type="ECO:0000256" key="1">
    <source>
        <dbReference type="SAM" id="MobiDB-lite"/>
    </source>
</evidence>
<evidence type="ECO:0000313" key="3">
    <source>
        <dbReference type="Proteomes" id="UP000003448"/>
    </source>
</evidence>
<dbReference type="AlphaFoldDB" id="I0LBU4"/>
<comment type="caution">
    <text evidence="2">The sequence shown here is derived from an EMBL/GenBank/DDBJ whole genome shotgun (WGS) entry which is preliminary data.</text>
</comment>
<dbReference type="EMBL" id="CAIE01000040">
    <property type="protein sequence ID" value="CCH21291.1"/>
    <property type="molecule type" value="Genomic_DNA"/>
</dbReference>
<proteinExistence type="predicted"/>